<sequence>MQPNNSNPTKPWTIGRVLKMTSRTWISMGVLAVVYGLTVTGCSPVADADGTPIIKTTMVDQPRLTEARALWSEEHGEFGDPYTAGKAAYDIAQLTHDPKWAREAISQLEVARSDMPNFPSATAYLGSAHSLMARDFPMQGAWQALPGPGFVRIYHVERAEALLSEAVAIDPTDPVARLIRAATVINMPAVLADHDLALADFYQLAKWEANPDLNPKHADVLRSAKWRGDFYSAYADVLTEQGKTEQAATYQQKLTAFRKEFG</sequence>
<keyword evidence="2" id="KW-1185">Reference proteome</keyword>
<dbReference type="Proteomes" id="UP000225972">
    <property type="component" value="Unassembled WGS sequence"/>
</dbReference>
<dbReference type="Gene3D" id="1.25.40.10">
    <property type="entry name" value="Tetratricopeptide repeat domain"/>
    <property type="match status" value="1"/>
</dbReference>
<evidence type="ECO:0000313" key="1">
    <source>
        <dbReference type="EMBL" id="SMX26022.1"/>
    </source>
</evidence>
<dbReference type="AlphaFoldDB" id="A0A238J7V2"/>
<reference evidence="2" key="1">
    <citation type="submission" date="2017-05" db="EMBL/GenBank/DDBJ databases">
        <authorList>
            <person name="Rodrigo-Torres L."/>
            <person name="Arahal R. D."/>
            <person name="Lucena T."/>
        </authorList>
    </citation>
    <scope>NUCLEOTIDE SEQUENCE [LARGE SCALE GENOMIC DNA]</scope>
    <source>
        <strain evidence="2">CECT 8649</strain>
    </source>
</reference>
<proteinExistence type="predicted"/>
<protein>
    <recommendedName>
        <fullName evidence="3">Tetratricopeptide repeat protein</fullName>
    </recommendedName>
</protein>
<evidence type="ECO:0008006" key="3">
    <source>
        <dbReference type="Google" id="ProtNLM"/>
    </source>
</evidence>
<gene>
    <name evidence="1" type="ORF">TRP8649_00094</name>
</gene>
<dbReference type="SUPFAM" id="SSF48452">
    <property type="entry name" value="TPR-like"/>
    <property type="match status" value="1"/>
</dbReference>
<dbReference type="InterPro" id="IPR011990">
    <property type="entry name" value="TPR-like_helical_dom_sf"/>
</dbReference>
<accession>A0A238J7V2</accession>
<organism evidence="1 2">
    <name type="scientific">Pelagimonas phthalicica</name>
    <dbReference type="NCBI Taxonomy" id="1037362"/>
    <lineage>
        <taxon>Bacteria</taxon>
        <taxon>Pseudomonadati</taxon>
        <taxon>Pseudomonadota</taxon>
        <taxon>Alphaproteobacteria</taxon>
        <taxon>Rhodobacterales</taxon>
        <taxon>Roseobacteraceae</taxon>
        <taxon>Pelagimonas</taxon>
    </lineage>
</organism>
<name>A0A238J7V2_9RHOB</name>
<evidence type="ECO:0000313" key="2">
    <source>
        <dbReference type="Proteomes" id="UP000225972"/>
    </source>
</evidence>
<dbReference type="EMBL" id="FXXP01000001">
    <property type="protein sequence ID" value="SMX26022.1"/>
    <property type="molecule type" value="Genomic_DNA"/>
</dbReference>